<protein>
    <recommendedName>
        <fullName evidence="5">C-type lectin domain-containing protein</fullName>
    </recommendedName>
</protein>
<evidence type="ECO:0000313" key="2">
    <source>
        <dbReference type="EMBL" id="ELT92404.1"/>
    </source>
</evidence>
<dbReference type="HOGENOM" id="CLU_649335_0_0_1"/>
<gene>
    <name evidence="2" type="ORF">CAPTEDRAFT_206310</name>
</gene>
<evidence type="ECO:0000313" key="4">
    <source>
        <dbReference type="Proteomes" id="UP000014760"/>
    </source>
</evidence>
<dbReference type="AlphaFoldDB" id="R7TF92"/>
<keyword evidence="1" id="KW-1133">Transmembrane helix</keyword>
<dbReference type="EnsemblMetazoa" id="CapteT206310">
    <property type="protein sequence ID" value="CapteP206310"/>
    <property type="gene ID" value="CapteG206310"/>
</dbReference>
<feature type="transmembrane region" description="Helical" evidence="1">
    <location>
        <begin position="90"/>
        <end position="107"/>
    </location>
</feature>
<evidence type="ECO:0000313" key="3">
    <source>
        <dbReference type="EnsemblMetazoa" id="CapteP206310"/>
    </source>
</evidence>
<keyword evidence="1" id="KW-0472">Membrane</keyword>
<dbReference type="SUPFAM" id="SSF56436">
    <property type="entry name" value="C-type lectin-like"/>
    <property type="match status" value="1"/>
</dbReference>
<dbReference type="EMBL" id="AMQN01013342">
    <property type="status" value="NOT_ANNOTATED_CDS"/>
    <property type="molecule type" value="Genomic_DNA"/>
</dbReference>
<dbReference type="InterPro" id="IPR016187">
    <property type="entry name" value="CTDL_fold"/>
</dbReference>
<reference evidence="4" key="1">
    <citation type="submission" date="2012-12" db="EMBL/GenBank/DDBJ databases">
        <authorList>
            <person name="Hellsten U."/>
            <person name="Grimwood J."/>
            <person name="Chapman J.A."/>
            <person name="Shapiro H."/>
            <person name="Aerts A."/>
            <person name="Otillar R.P."/>
            <person name="Terry A.Y."/>
            <person name="Boore J.L."/>
            <person name="Simakov O."/>
            <person name="Marletaz F."/>
            <person name="Cho S.-J."/>
            <person name="Edsinger-Gonzales E."/>
            <person name="Havlak P."/>
            <person name="Kuo D.-H."/>
            <person name="Larsson T."/>
            <person name="Lv J."/>
            <person name="Arendt D."/>
            <person name="Savage R."/>
            <person name="Osoegawa K."/>
            <person name="de Jong P."/>
            <person name="Lindberg D.R."/>
            <person name="Seaver E.C."/>
            <person name="Weisblat D.A."/>
            <person name="Putnam N.H."/>
            <person name="Grigoriev I.V."/>
            <person name="Rokhsar D.S."/>
        </authorList>
    </citation>
    <scope>NUCLEOTIDE SEQUENCE</scope>
    <source>
        <strain evidence="4">I ESC-2004</strain>
    </source>
</reference>
<evidence type="ECO:0008006" key="5">
    <source>
        <dbReference type="Google" id="ProtNLM"/>
    </source>
</evidence>
<dbReference type="Proteomes" id="UP000014760">
    <property type="component" value="Unassembled WGS sequence"/>
</dbReference>
<name>R7TF92_CAPTE</name>
<proteinExistence type="predicted"/>
<dbReference type="OrthoDB" id="5860166at2759"/>
<dbReference type="EMBL" id="KB310144">
    <property type="protein sequence ID" value="ELT92404.1"/>
    <property type="molecule type" value="Genomic_DNA"/>
</dbReference>
<reference evidence="2 4" key="2">
    <citation type="journal article" date="2013" name="Nature">
        <title>Insights into bilaterian evolution from three spiralian genomes.</title>
        <authorList>
            <person name="Simakov O."/>
            <person name="Marletaz F."/>
            <person name="Cho S.J."/>
            <person name="Edsinger-Gonzales E."/>
            <person name="Havlak P."/>
            <person name="Hellsten U."/>
            <person name="Kuo D.H."/>
            <person name="Larsson T."/>
            <person name="Lv J."/>
            <person name="Arendt D."/>
            <person name="Savage R."/>
            <person name="Osoegawa K."/>
            <person name="de Jong P."/>
            <person name="Grimwood J."/>
            <person name="Chapman J.A."/>
            <person name="Shapiro H."/>
            <person name="Aerts A."/>
            <person name="Otillar R.P."/>
            <person name="Terry A.Y."/>
            <person name="Boore J.L."/>
            <person name="Grigoriev I.V."/>
            <person name="Lindberg D.R."/>
            <person name="Seaver E.C."/>
            <person name="Weisblat D.A."/>
            <person name="Putnam N.H."/>
            <person name="Rokhsar D.S."/>
        </authorList>
    </citation>
    <scope>NUCLEOTIDE SEQUENCE</scope>
    <source>
        <strain evidence="2 4">I ESC-2004</strain>
    </source>
</reference>
<dbReference type="InterPro" id="IPR016186">
    <property type="entry name" value="C-type_lectin-like/link_sf"/>
</dbReference>
<keyword evidence="4" id="KW-1185">Reference proteome</keyword>
<keyword evidence="1" id="KW-0812">Transmembrane</keyword>
<reference evidence="3" key="3">
    <citation type="submission" date="2015-06" db="UniProtKB">
        <authorList>
            <consortium name="EnsemblMetazoa"/>
        </authorList>
    </citation>
    <scope>IDENTIFICATION</scope>
</reference>
<evidence type="ECO:0000256" key="1">
    <source>
        <dbReference type="SAM" id="Phobius"/>
    </source>
</evidence>
<dbReference type="Gene3D" id="3.10.100.10">
    <property type="entry name" value="Mannose-Binding Protein A, subunit A"/>
    <property type="match status" value="1"/>
</dbReference>
<sequence>MASIAKNRRQTSFALNYQLTHQLLGRGPVHNRAIVRWMQFLIAQGCEWKLTLSDSLSENVNRFMQGNIFDDFYGILRLVATRMDVVSRRLVFGIIFVISTAAAGRIIKILNTIQDLTSLENPDDGNSLSFVYSLNRNRSSNTSFFSIFADNRSIIEAWISGMQWTWDVADSIIERLEKDSDFSSYDPSRCLLASPHPKTQPCQEKLPFVCQTRSSGSECGAEYLQINDVCYRIHWTKLNHHDAAKQCNKFNETLAFGCDTHLEDVLGKINVTEPVWVAGQWRPLCWRENGTRECVSSPLCGVSDQHYLLFDGLKLHRGNTSATEYPYICQKKSNSGEILHRYQFSSWMQLNVSEPKAIRLNERKARTTWARKTRHPSEKPPTFHCLGSSKKWVNVKDLDAFQWRYAFLRKRYKTDRKVKTTLR</sequence>
<accession>R7TF92</accession>
<organism evidence="2">
    <name type="scientific">Capitella teleta</name>
    <name type="common">Polychaete worm</name>
    <dbReference type="NCBI Taxonomy" id="283909"/>
    <lineage>
        <taxon>Eukaryota</taxon>
        <taxon>Metazoa</taxon>
        <taxon>Spiralia</taxon>
        <taxon>Lophotrochozoa</taxon>
        <taxon>Annelida</taxon>
        <taxon>Polychaeta</taxon>
        <taxon>Sedentaria</taxon>
        <taxon>Scolecida</taxon>
        <taxon>Capitellidae</taxon>
        <taxon>Capitella</taxon>
    </lineage>
</organism>